<keyword evidence="7" id="KW-0378">Hydrolase</keyword>
<dbReference type="KEGG" id="mbr:MONBRDRAFT_25108"/>
<dbReference type="CDD" id="cd07717">
    <property type="entry name" value="RNaseZ_ZiPD-like_MBL-fold"/>
    <property type="match status" value="1"/>
</dbReference>
<organism evidence="10 11">
    <name type="scientific">Monosiga brevicollis</name>
    <name type="common">Choanoflagellate</name>
    <dbReference type="NCBI Taxonomy" id="81824"/>
    <lineage>
        <taxon>Eukaryota</taxon>
        <taxon>Choanoflagellata</taxon>
        <taxon>Craspedida</taxon>
        <taxon>Salpingoecidae</taxon>
        <taxon>Monosiga</taxon>
    </lineage>
</organism>
<dbReference type="RefSeq" id="XP_001745483.1">
    <property type="nucleotide sequence ID" value="XM_001745431.1"/>
</dbReference>
<evidence type="ECO:0000256" key="5">
    <source>
        <dbReference type="ARBA" id="ARBA00022723"/>
    </source>
</evidence>
<keyword evidence="3" id="KW-0819">tRNA processing</keyword>
<dbReference type="PANTHER" id="PTHR46018:SF2">
    <property type="entry name" value="ZINC PHOSPHODIESTERASE ELAC PROTEIN 1"/>
    <property type="match status" value="1"/>
</dbReference>
<reference evidence="10 11" key="1">
    <citation type="journal article" date="2008" name="Nature">
        <title>The genome of the choanoflagellate Monosiga brevicollis and the origin of metazoans.</title>
        <authorList>
            <consortium name="JGI Sequencing"/>
            <person name="King N."/>
            <person name="Westbrook M.J."/>
            <person name="Young S.L."/>
            <person name="Kuo A."/>
            <person name="Abedin M."/>
            <person name="Chapman J."/>
            <person name="Fairclough S."/>
            <person name="Hellsten U."/>
            <person name="Isogai Y."/>
            <person name="Letunic I."/>
            <person name="Marr M."/>
            <person name="Pincus D."/>
            <person name="Putnam N."/>
            <person name="Rokas A."/>
            <person name="Wright K.J."/>
            <person name="Zuzow R."/>
            <person name="Dirks W."/>
            <person name="Good M."/>
            <person name="Goodstein D."/>
            <person name="Lemons D."/>
            <person name="Li W."/>
            <person name="Lyons J.B."/>
            <person name="Morris A."/>
            <person name="Nichols S."/>
            <person name="Richter D.J."/>
            <person name="Salamov A."/>
            <person name="Bork P."/>
            <person name="Lim W.A."/>
            <person name="Manning G."/>
            <person name="Miller W.T."/>
            <person name="McGinnis W."/>
            <person name="Shapiro H."/>
            <person name="Tjian R."/>
            <person name="Grigoriev I.V."/>
            <person name="Rokhsar D."/>
        </authorList>
    </citation>
    <scope>NUCLEOTIDE SEQUENCE [LARGE SCALE GENOMIC DNA]</scope>
    <source>
        <strain evidence="11">MX1 / ATCC 50154</strain>
    </source>
</reference>
<dbReference type="InterPro" id="IPR013471">
    <property type="entry name" value="RNase_Z/BN"/>
</dbReference>
<evidence type="ECO:0000313" key="10">
    <source>
        <dbReference type="EMBL" id="EDQ89454.1"/>
    </source>
</evidence>
<dbReference type="GO" id="GO:0046872">
    <property type="term" value="F:metal ion binding"/>
    <property type="evidence" value="ECO:0007669"/>
    <property type="project" value="UniProtKB-KW"/>
</dbReference>
<keyword evidence="6" id="KW-0255">Endonuclease</keyword>
<sequence length="368" mass="39339">MRVMQIAYLWLYCCVCVCECECVCVCVVCSIFFVDAHNNASEMAAGTLYRAAQLSRLTFLGTSAGCPTKQRNVTSHVLTFSNGRQWMLDCGEATQHQMLHCPEVKGSRLDAILITHLHADHVLGLPGLLATLSMAGGRSESQPLKVIGPTGLRRLIETILELTFSYLTFPIDYHELDPLETHELGPMFGPDTPELAAYPIKHAVPCLGYVITESPPTPKIDAARAKALGVSGPLLGTLRREGSVTIEGQLVHLEDVCHAALPPRKVVLLGDTSDASSLHAAGQGCHTVVHEATLASGMEDQAVANGHSTTNMAVDTALALGASRLILTHISPRYAVASPEETTPAKSTDLVLLDEARNAATARSSALE</sequence>
<keyword evidence="8" id="KW-0862">Zinc</keyword>
<evidence type="ECO:0000256" key="3">
    <source>
        <dbReference type="ARBA" id="ARBA00022694"/>
    </source>
</evidence>
<evidence type="ECO:0000313" key="11">
    <source>
        <dbReference type="Proteomes" id="UP000001357"/>
    </source>
</evidence>
<dbReference type="Proteomes" id="UP000001357">
    <property type="component" value="Unassembled WGS sequence"/>
</dbReference>
<dbReference type="GO" id="GO:0042802">
    <property type="term" value="F:identical protein binding"/>
    <property type="evidence" value="ECO:0007669"/>
    <property type="project" value="UniProtKB-ARBA"/>
</dbReference>
<dbReference type="GO" id="GO:0042781">
    <property type="term" value="F:3'-tRNA processing endoribonuclease activity"/>
    <property type="evidence" value="ECO:0000318"/>
    <property type="project" value="GO_Central"/>
</dbReference>
<dbReference type="PANTHER" id="PTHR46018">
    <property type="entry name" value="ZINC PHOSPHODIESTERASE ELAC PROTEIN 1"/>
    <property type="match status" value="1"/>
</dbReference>
<keyword evidence="4" id="KW-0540">Nuclease</keyword>
<feature type="chain" id="PRO_5002744514" evidence="9">
    <location>
        <begin position="21"/>
        <end position="368"/>
    </location>
</feature>
<dbReference type="FunCoup" id="A9UYF6">
    <property type="interactions" value="810"/>
</dbReference>
<dbReference type="InterPro" id="IPR036866">
    <property type="entry name" value="RibonucZ/Hydroxyglut_hydro"/>
</dbReference>
<evidence type="ECO:0000256" key="8">
    <source>
        <dbReference type="ARBA" id="ARBA00022833"/>
    </source>
</evidence>
<keyword evidence="11" id="KW-1185">Reference proteome</keyword>
<dbReference type="OMA" id="IWLTHIS"/>
<dbReference type="GeneID" id="5890986"/>
<comment type="cofactor">
    <cofactor evidence="1">
        <name>Zn(2+)</name>
        <dbReference type="ChEBI" id="CHEBI:29105"/>
    </cofactor>
</comment>
<evidence type="ECO:0000256" key="6">
    <source>
        <dbReference type="ARBA" id="ARBA00022759"/>
    </source>
</evidence>
<gene>
    <name evidence="10" type="ORF">MONBRDRAFT_25108</name>
</gene>
<dbReference type="Pfam" id="PF23023">
    <property type="entry name" value="Anti-Pycsar_Apyc1"/>
    <property type="match status" value="1"/>
</dbReference>
<dbReference type="HAMAP" id="MF_01818">
    <property type="entry name" value="RNase_Z_BN"/>
    <property type="match status" value="1"/>
</dbReference>
<evidence type="ECO:0000256" key="1">
    <source>
        <dbReference type="ARBA" id="ARBA00001947"/>
    </source>
</evidence>
<dbReference type="AlphaFoldDB" id="A9UYF6"/>
<evidence type="ECO:0000256" key="4">
    <source>
        <dbReference type="ARBA" id="ARBA00022722"/>
    </source>
</evidence>
<feature type="signal peptide" evidence="9">
    <location>
        <begin position="1"/>
        <end position="20"/>
    </location>
</feature>
<feature type="non-terminal residue" evidence="10">
    <location>
        <position position="368"/>
    </location>
</feature>
<dbReference type="STRING" id="81824.A9UYF6"/>
<comment type="subunit">
    <text evidence="2">Homodimer.</text>
</comment>
<keyword evidence="5" id="KW-0479">Metal-binding</keyword>
<proteinExistence type="inferred from homology"/>
<name>A9UYF6_MONBE</name>
<dbReference type="InParanoid" id="A9UYF6"/>
<dbReference type="EMBL" id="CH991550">
    <property type="protein sequence ID" value="EDQ89454.1"/>
    <property type="molecule type" value="Genomic_DNA"/>
</dbReference>
<dbReference type="SUPFAM" id="SSF56281">
    <property type="entry name" value="Metallo-hydrolase/oxidoreductase"/>
    <property type="match status" value="1"/>
</dbReference>
<evidence type="ECO:0000256" key="7">
    <source>
        <dbReference type="ARBA" id="ARBA00022801"/>
    </source>
</evidence>
<accession>A9UYF6</accession>
<dbReference type="eggNOG" id="KOG2121">
    <property type="taxonomic scope" value="Eukaryota"/>
</dbReference>
<protein>
    <submittedName>
        <fullName evidence="10">Uncharacterized protein</fullName>
    </submittedName>
</protein>
<dbReference type="GO" id="GO:0005634">
    <property type="term" value="C:nucleus"/>
    <property type="evidence" value="ECO:0000318"/>
    <property type="project" value="GO_Central"/>
</dbReference>
<evidence type="ECO:0000256" key="9">
    <source>
        <dbReference type="SAM" id="SignalP"/>
    </source>
</evidence>
<dbReference type="FunFam" id="3.60.15.10:FF:000002">
    <property type="entry name" value="Ribonuclease Z"/>
    <property type="match status" value="1"/>
</dbReference>
<evidence type="ECO:0000256" key="2">
    <source>
        <dbReference type="ARBA" id="ARBA00011738"/>
    </source>
</evidence>
<dbReference type="Gene3D" id="3.60.15.10">
    <property type="entry name" value="Ribonuclease Z/Hydroxyacylglutathione hydrolase-like"/>
    <property type="match status" value="1"/>
</dbReference>
<keyword evidence="9" id="KW-0732">Signal</keyword>